<dbReference type="Pfam" id="PF04564">
    <property type="entry name" value="U-box"/>
    <property type="match status" value="1"/>
</dbReference>
<evidence type="ECO:0000256" key="4">
    <source>
        <dbReference type="ARBA" id="ARBA00022679"/>
    </source>
</evidence>
<dbReference type="PANTHER" id="PTHR23315:SF240">
    <property type="entry name" value="U-BOX DOMAIN-CONTAINING PROTEIN 5"/>
    <property type="match status" value="1"/>
</dbReference>
<sequence length="735" mass="81192">MWSGSAEVSETRQSYRAIKVHHLMCMKLFQFITRVSVLLPEIEAARPGCSSGREALCRLNIEIDIAKTLCQRCTESSKLYLALTGDSILSRCEKSRNLFKQSLSQVQNQVPVALAAEISQLIAELSGVVFSLDPSEEEAGKVLKELLSRYANTTDSAEEHAFEAIQVAMWKLHITSLKALSIEKRSIKKLLDRVGEGETSKRRILSIFLKLLNKHGKSIVTEQTENGSLQQENSYQCEANSRSGCRLDDAEMDVLRSSLPPDEFKCPLSLRLMYEPVVIASGRTYERFQILKWFAEGNDTCPTTRRKLANLSLTPNHSMKDLISRWSATHGLSIPDPSMEASGAHLLKSGCSSIASLSSSMNNLLLPSFSNLSHESSDAVQVSYAKKLINFDVISEESNDSIHKVQFQDMDLNPLTRLSSLSWGSQCILVGKISNIFKYSDQACNWTSFEDFVPAMIRFLKDAHDLNDLNSQKLGCLSLSTVLQKCRSSLAYLNDDTFALLVSFLGTEVSKEALSVLKVLSCHQYCQQKFMASDALTPILKMLDDQNRELHEIAIKILCNLSGNSIIVSFITLSDVIPKLIPFLEDKALARDTLIILNNLCITEVATASVAETDGCIPSVVKLLDSDSLEDQEHAVSLLLSLCSQCIQYCQLVIHTDGRVFSDLANIYANGSSNGKVMALKLLSLFNNNGESSAADVDISIGSTVDYTQRKSSSKVPGLLRKLFSKQGSVAKSNK</sequence>
<evidence type="ECO:0000313" key="7">
    <source>
        <dbReference type="EMBL" id="TMW88886.1"/>
    </source>
</evidence>
<reference evidence="7" key="1">
    <citation type="submission" date="2019-05" db="EMBL/GenBank/DDBJ databases">
        <title>The de novo reference genome and transcriptome assemblies of the wild tomato species Solanum chilense.</title>
        <authorList>
            <person name="Stam R."/>
            <person name="Nosenko T."/>
            <person name="Hoerger A.C."/>
            <person name="Stephan W."/>
            <person name="Seidel M.A."/>
            <person name="Kuhn J.M.M."/>
            <person name="Haberer G."/>
            <person name="Tellier A."/>
        </authorList>
    </citation>
    <scope>NUCLEOTIDE SEQUENCE</scope>
    <source>
        <tissue evidence="7">Mature leaves</tissue>
    </source>
</reference>
<dbReference type="SMART" id="SM00504">
    <property type="entry name" value="Ubox"/>
    <property type="match status" value="1"/>
</dbReference>
<dbReference type="InterPro" id="IPR011989">
    <property type="entry name" value="ARM-like"/>
</dbReference>
<comment type="pathway">
    <text evidence="2">Protein modification; protein ubiquitination.</text>
</comment>
<dbReference type="Gene3D" id="1.25.10.10">
    <property type="entry name" value="Leucine-rich Repeat Variant"/>
    <property type="match status" value="2"/>
</dbReference>
<dbReference type="AlphaFoldDB" id="A0A6N2B301"/>
<comment type="catalytic activity">
    <reaction evidence="1">
        <text>S-ubiquitinyl-[E2 ubiquitin-conjugating enzyme]-L-cysteine + [acceptor protein]-L-lysine = [E2 ubiquitin-conjugating enzyme]-L-cysteine + N(6)-ubiquitinyl-[acceptor protein]-L-lysine.</text>
        <dbReference type="EC" id="2.3.2.27"/>
    </reaction>
</comment>
<proteinExistence type="predicted"/>
<evidence type="ECO:0000259" key="6">
    <source>
        <dbReference type="PROSITE" id="PS51698"/>
    </source>
</evidence>
<dbReference type="EC" id="2.3.2.27" evidence="3"/>
<dbReference type="Gene3D" id="3.30.40.10">
    <property type="entry name" value="Zinc/RING finger domain, C3HC4 (zinc finger)"/>
    <property type="match status" value="1"/>
</dbReference>
<dbReference type="InterPro" id="IPR003613">
    <property type="entry name" value="Ubox_domain"/>
</dbReference>
<dbReference type="SUPFAM" id="SSF57850">
    <property type="entry name" value="RING/U-box"/>
    <property type="match status" value="1"/>
</dbReference>
<feature type="domain" description="U-box" evidence="6">
    <location>
        <begin position="259"/>
        <end position="333"/>
    </location>
</feature>
<dbReference type="SUPFAM" id="SSF48371">
    <property type="entry name" value="ARM repeat"/>
    <property type="match status" value="1"/>
</dbReference>
<dbReference type="UniPathway" id="UPA00143"/>
<protein>
    <recommendedName>
        <fullName evidence="3">RING-type E3 ubiquitin transferase</fullName>
        <ecNumber evidence="3">2.3.2.27</ecNumber>
    </recommendedName>
</protein>
<dbReference type="CDD" id="cd16664">
    <property type="entry name" value="RING-Ubox_PUB"/>
    <property type="match status" value="1"/>
</dbReference>
<dbReference type="InterPro" id="IPR013083">
    <property type="entry name" value="Znf_RING/FYVE/PHD"/>
</dbReference>
<keyword evidence="4" id="KW-0808">Transferase</keyword>
<dbReference type="GO" id="GO:0016567">
    <property type="term" value="P:protein ubiquitination"/>
    <property type="evidence" value="ECO:0007669"/>
    <property type="project" value="UniProtKB-UniPathway"/>
</dbReference>
<dbReference type="InterPro" id="IPR016024">
    <property type="entry name" value="ARM-type_fold"/>
</dbReference>
<evidence type="ECO:0000256" key="3">
    <source>
        <dbReference type="ARBA" id="ARBA00012483"/>
    </source>
</evidence>
<accession>A0A6N2B301</accession>
<dbReference type="EMBL" id="RXGB01004833">
    <property type="protein sequence ID" value="TMW88886.1"/>
    <property type="molecule type" value="Genomic_DNA"/>
</dbReference>
<evidence type="ECO:0000256" key="2">
    <source>
        <dbReference type="ARBA" id="ARBA00004906"/>
    </source>
</evidence>
<evidence type="ECO:0000256" key="1">
    <source>
        <dbReference type="ARBA" id="ARBA00000900"/>
    </source>
</evidence>
<dbReference type="InterPro" id="IPR045210">
    <property type="entry name" value="RING-Ubox_PUB"/>
</dbReference>
<name>A0A6N2B301_SOLCI</name>
<dbReference type="PANTHER" id="PTHR23315">
    <property type="entry name" value="U BOX DOMAIN-CONTAINING"/>
    <property type="match status" value="1"/>
</dbReference>
<dbReference type="GO" id="GO:0061630">
    <property type="term" value="F:ubiquitin protein ligase activity"/>
    <property type="evidence" value="ECO:0007669"/>
    <property type="project" value="UniProtKB-EC"/>
</dbReference>
<keyword evidence="5" id="KW-0833">Ubl conjugation pathway</keyword>
<dbReference type="PROSITE" id="PS51698">
    <property type="entry name" value="U_BOX"/>
    <property type="match status" value="1"/>
</dbReference>
<gene>
    <name evidence="7" type="ORF">EJD97_017955</name>
</gene>
<organism evidence="7">
    <name type="scientific">Solanum chilense</name>
    <name type="common">Tomato</name>
    <name type="synonym">Lycopersicon chilense</name>
    <dbReference type="NCBI Taxonomy" id="4083"/>
    <lineage>
        <taxon>Eukaryota</taxon>
        <taxon>Viridiplantae</taxon>
        <taxon>Streptophyta</taxon>
        <taxon>Embryophyta</taxon>
        <taxon>Tracheophyta</taxon>
        <taxon>Spermatophyta</taxon>
        <taxon>Magnoliopsida</taxon>
        <taxon>eudicotyledons</taxon>
        <taxon>Gunneridae</taxon>
        <taxon>Pentapetalae</taxon>
        <taxon>asterids</taxon>
        <taxon>lamiids</taxon>
        <taxon>Solanales</taxon>
        <taxon>Solanaceae</taxon>
        <taxon>Solanoideae</taxon>
        <taxon>Solaneae</taxon>
        <taxon>Solanum</taxon>
        <taxon>Solanum subgen. Lycopersicon</taxon>
    </lineage>
</organism>
<comment type="caution">
    <text evidence="7">The sequence shown here is derived from an EMBL/GenBank/DDBJ whole genome shotgun (WGS) entry which is preliminary data.</text>
</comment>
<evidence type="ECO:0000256" key="5">
    <source>
        <dbReference type="ARBA" id="ARBA00022786"/>
    </source>
</evidence>